<sequence>MDPQCPVSLGSHSVHPTLGLEVHGAAGPWEALPPWGWLGGSTGEDFSEAINTKTWEKTPRILCTFSPPQNDADLTTPLRFFFSDPQMQPLQSVLSLHPAPSSLPTPHPSELSIRRQGRGASCPGPTSAPRGTIHPSLFLSAGKCFPHVSIPPHVHTPTDCLVFCPRGLET</sequence>
<dbReference type="Proteomes" id="UP000558488">
    <property type="component" value="Unassembled WGS sequence"/>
</dbReference>
<proteinExistence type="predicted"/>
<comment type="caution">
    <text evidence="2">The sequence shown here is derived from an EMBL/GenBank/DDBJ whole genome shotgun (WGS) entry which is preliminary data.</text>
</comment>
<evidence type="ECO:0000313" key="3">
    <source>
        <dbReference type="Proteomes" id="UP000558488"/>
    </source>
</evidence>
<dbReference type="AlphaFoldDB" id="A0A7J7UTS9"/>
<organism evidence="2 3">
    <name type="scientific">Pipistrellus kuhlii</name>
    <name type="common">Kuhl's pipistrelle</name>
    <dbReference type="NCBI Taxonomy" id="59472"/>
    <lineage>
        <taxon>Eukaryota</taxon>
        <taxon>Metazoa</taxon>
        <taxon>Chordata</taxon>
        <taxon>Craniata</taxon>
        <taxon>Vertebrata</taxon>
        <taxon>Euteleostomi</taxon>
        <taxon>Mammalia</taxon>
        <taxon>Eutheria</taxon>
        <taxon>Laurasiatheria</taxon>
        <taxon>Chiroptera</taxon>
        <taxon>Yangochiroptera</taxon>
        <taxon>Vespertilionidae</taxon>
        <taxon>Pipistrellus</taxon>
    </lineage>
</organism>
<feature type="region of interest" description="Disordered" evidence="1">
    <location>
        <begin position="101"/>
        <end position="129"/>
    </location>
</feature>
<keyword evidence="3" id="KW-1185">Reference proteome</keyword>
<dbReference type="EMBL" id="JACAGB010000018">
    <property type="protein sequence ID" value="KAF6316184.1"/>
    <property type="molecule type" value="Genomic_DNA"/>
</dbReference>
<reference evidence="2 3" key="1">
    <citation type="journal article" date="2020" name="Nature">
        <title>Six reference-quality genomes reveal evolution of bat adaptations.</title>
        <authorList>
            <person name="Jebb D."/>
            <person name="Huang Z."/>
            <person name="Pippel M."/>
            <person name="Hughes G.M."/>
            <person name="Lavrichenko K."/>
            <person name="Devanna P."/>
            <person name="Winkler S."/>
            <person name="Jermiin L.S."/>
            <person name="Skirmuntt E.C."/>
            <person name="Katzourakis A."/>
            <person name="Burkitt-Gray L."/>
            <person name="Ray D.A."/>
            <person name="Sullivan K.A.M."/>
            <person name="Roscito J.G."/>
            <person name="Kirilenko B.M."/>
            <person name="Davalos L.M."/>
            <person name="Corthals A.P."/>
            <person name="Power M.L."/>
            <person name="Jones G."/>
            <person name="Ransome R.D."/>
            <person name="Dechmann D.K.N."/>
            <person name="Locatelli A.G."/>
            <person name="Puechmaille S.J."/>
            <person name="Fedrigo O."/>
            <person name="Jarvis E.D."/>
            <person name="Hiller M."/>
            <person name="Vernes S.C."/>
            <person name="Myers E.W."/>
            <person name="Teeling E.C."/>
        </authorList>
    </citation>
    <scope>NUCLEOTIDE SEQUENCE [LARGE SCALE GENOMIC DNA]</scope>
    <source>
        <strain evidence="2">MPipKuh1</strain>
        <tissue evidence="2">Flight muscle</tissue>
    </source>
</reference>
<name>A0A7J7UTS9_PIPKU</name>
<evidence type="ECO:0000313" key="2">
    <source>
        <dbReference type="EMBL" id="KAF6316184.1"/>
    </source>
</evidence>
<accession>A0A7J7UTS9</accession>
<protein>
    <submittedName>
        <fullName evidence="2">Uncharacterized protein</fullName>
    </submittedName>
</protein>
<gene>
    <name evidence="2" type="ORF">mPipKuh1_008695</name>
</gene>
<evidence type="ECO:0000256" key="1">
    <source>
        <dbReference type="SAM" id="MobiDB-lite"/>
    </source>
</evidence>